<comment type="caution">
    <text evidence="3">The sequence shown here is derived from an EMBL/GenBank/DDBJ whole genome shotgun (WGS) entry which is preliminary data.</text>
</comment>
<sequence length="133" mass="14018">MRRRLALRVVRGFLLVVLSLGVYGMHTLGHLDARHGSPPADAHGMNVAQEAAPATPAGLLAFVPDPGVPGFDPTSVCLAVLTALMVVLAIAAWITTRRRTGGQGRSPSAVCQVARPPPKPTSLRLARLSMLRV</sequence>
<dbReference type="EMBL" id="JBICRM010000003">
    <property type="protein sequence ID" value="MFG1702617.1"/>
    <property type="molecule type" value="Genomic_DNA"/>
</dbReference>
<accession>A0ABW7A5K5</accession>
<evidence type="ECO:0000313" key="4">
    <source>
        <dbReference type="Proteomes" id="UP001603978"/>
    </source>
</evidence>
<feature type="region of interest" description="Disordered" evidence="1">
    <location>
        <begin position="99"/>
        <end position="120"/>
    </location>
</feature>
<proteinExistence type="predicted"/>
<keyword evidence="2" id="KW-0472">Membrane</keyword>
<dbReference type="Proteomes" id="UP001603978">
    <property type="component" value="Unassembled WGS sequence"/>
</dbReference>
<gene>
    <name evidence="3" type="ORF">ACFLIM_05435</name>
</gene>
<evidence type="ECO:0000256" key="2">
    <source>
        <dbReference type="SAM" id="Phobius"/>
    </source>
</evidence>
<evidence type="ECO:0000256" key="1">
    <source>
        <dbReference type="SAM" id="MobiDB-lite"/>
    </source>
</evidence>
<keyword evidence="2" id="KW-1133">Transmembrane helix</keyword>
<feature type="transmembrane region" description="Helical" evidence="2">
    <location>
        <begin position="73"/>
        <end position="95"/>
    </location>
</feature>
<evidence type="ECO:0000313" key="3">
    <source>
        <dbReference type="EMBL" id="MFG1702617.1"/>
    </source>
</evidence>
<feature type="transmembrane region" description="Helical" evidence="2">
    <location>
        <begin position="12"/>
        <end position="31"/>
    </location>
</feature>
<evidence type="ECO:0008006" key="5">
    <source>
        <dbReference type="Google" id="ProtNLM"/>
    </source>
</evidence>
<keyword evidence="4" id="KW-1185">Reference proteome</keyword>
<name>A0ABW7A5K5_9ACTN</name>
<protein>
    <recommendedName>
        <fullName evidence="5">MYXO-CTERM domain-containing protein</fullName>
    </recommendedName>
</protein>
<organism evidence="3 4">
    <name type="scientific">Nonomuraea marmarensis</name>
    <dbReference type="NCBI Taxonomy" id="3351344"/>
    <lineage>
        <taxon>Bacteria</taxon>
        <taxon>Bacillati</taxon>
        <taxon>Actinomycetota</taxon>
        <taxon>Actinomycetes</taxon>
        <taxon>Streptosporangiales</taxon>
        <taxon>Streptosporangiaceae</taxon>
        <taxon>Nonomuraea</taxon>
    </lineage>
</organism>
<keyword evidence="2" id="KW-0812">Transmembrane</keyword>
<reference evidence="3 4" key="1">
    <citation type="submission" date="2024-10" db="EMBL/GenBank/DDBJ databases">
        <authorList>
            <person name="Topkara A.R."/>
            <person name="Saygin H."/>
        </authorList>
    </citation>
    <scope>NUCLEOTIDE SEQUENCE [LARGE SCALE GENOMIC DNA]</scope>
    <source>
        <strain evidence="3 4">M3C6</strain>
    </source>
</reference>